<comment type="subcellular location">
    <subcellularLocation>
        <location evidence="1">Cell inner membrane</location>
        <topology evidence="1">Multi-pass membrane protein</topology>
    </subcellularLocation>
    <subcellularLocation>
        <location evidence="8">Cell membrane</location>
        <topology evidence="8">Multi-pass membrane protein</topology>
    </subcellularLocation>
</comment>
<accession>A0A951UQ28</accession>
<dbReference type="FunFam" id="1.10.3720.10:FF:000003">
    <property type="entry name" value="Aliphatic sulfonate ABC transporter permease"/>
    <property type="match status" value="1"/>
</dbReference>
<keyword evidence="6" id="KW-0406">Ion transport</keyword>
<comment type="caution">
    <text evidence="11">The sequence shown here is derived from an EMBL/GenBank/DDBJ whole genome shotgun (WGS) entry which is preliminary data.</text>
</comment>
<evidence type="ECO:0000256" key="3">
    <source>
        <dbReference type="ARBA" id="ARBA00022475"/>
    </source>
</evidence>
<dbReference type="Gene3D" id="1.10.3720.10">
    <property type="entry name" value="MetI-like"/>
    <property type="match status" value="1"/>
</dbReference>
<protein>
    <submittedName>
        <fullName evidence="11">ABC transporter permease</fullName>
    </submittedName>
</protein>
<evidence type="ECO:0000256" key="5">
    <source>
        <dbReference type="ARBA" id="ARBA00022989"/>
    </source>
</evidence>
<dbReference type="Pfam" id="PF00528">
    <property type="entry name" value="BPD_transp_1"/>
    <property type="match status" value="1"/>
</dbReference>
<dbReference type="GO" id="GO:0042918">
    <property type="term" value="P:alkanesulfonate transmembrane transport"/>
    <property type="evidence" value="ECO:0007669"/>
    <property type="project" value="UniProtKB-ARBA"/>
</dbReference>
<keyword evidence="5 8" id="KW-1133">Transmembrane helix</keyword>
<evidence type="ECO:0000256" key="6">
    <source>
        <dbReference type="ARBA" id="ARBA00023065"/>
    </source>
</evidence>
<keyword evidence="2 8" id="KW-0813">Transport</keyword>
<feature type="transmembrane region" description="Helical" evidence="8">
    <location>
        <begin position="43"/>
        <end position="67"/>
    </location>
</feature>
<evidence type="ECO:0000256" key="2">
    <source>
        <dbReference type="ARBA" id="ARBA00022448"/>
    </source>
</evidence>
<organism evidence="11 12">
    <name type="scientific">Drouetiella hepatica Uher 2000/2452</name>
    <dbReference type="NCBI Taxonomy" id="904376"/>
    <lineage>
        <taxon>Bacteria</taxon>
        <taxon>Bacillati</taxon>
        <taxon>Cyanobacteriota</taxon>
        <taxon>Cyanophyceae</taxon>
        <taxon>Oculatellales</taxon>
        <taxon>Oculatellaceae</taxon>
        <taxon>Drouetiella</taxon>
    </lineage>
</organism>
<dbReference type="EMBL" id="JAHHHD010000048">
    <property type="protein sequence ID" value="MBW4661880.1"/>
    <property type="molecule type" value="Genomic_DNA"/>
</dbReference>
<feature type="compositionally biased region" description="Polar residues" evidence="9">
    <location>
        <begin position="1"/>
        <end position="13"/>
    </location>
</feature>
<dbReference type="Proteomes" id="UP000757435">
    <property type="component" value="Unassembled WGS sequence"/>
</dbReference>
<reference evidence="11" key="2">
    <citation type="journal article" date="2022" name="Microbiol. Resour. Announc.">
        <title>Metagenome Sequencing to Explore Phylogenomics of Terrestrial Cyanobacteria.</title>
        <authorList>
            <person name="Ward R.D."/>
            <person name="Stajich J.E."/>
            <person name="Johansen J.R."/>
            <person name="Huntemann M."/>
            <person name="Clum A."/>
            <person name="Foster B."/>
            <person name="Foster B."/>
            <person name="Roux S."/>
            <person name="Palaniappan K."/>
            <person name="Varghese N."/>
            <person name="Mukherjee S."/>
            <person name="Reddy T.B.K."/>
            <person name="Daum C."/>
            <person name="Copeland A."/>
            <person name="Chen I.A."/>
            <person name="Ivanova N.N."/>
            <person name="Kyrpides N.C."/>
            <person name="Shapiro N."/>
            <person name="Eloe-Fadrosh E.A."/>
            <person name="Pietrasiak N."/>
        </authorList>
    </citation>
    <scope>NUCLEOTIDE SEQUENCE</scope>
    <source>
        <strain evidence="11">UHER 2000/2452</strain>
    </source>
</reference>
<name>A0A951UQ28_9CYAN</name>
<feature type="domain" description="ABC transmembrane type-1" evidence="10">
    <location>
        <begin position="96"/>
        <end position="276"/>
    </location>
</feature>
<dbReference type="PROSITE" id="PS50928">
    <property type="entry name" value="ABC_TM1"/>
    <property type="match status" value="1"/>
</dbReference>
<feature type="transmembrane region" description="Helical" evidence="8">
    <location>
        <begin position="103"/>
        <end position="124"/>
    </location>
</feature>
<feature type="region of interest" description="Disordered" evidence="9">
    <location>
        <begin position="1"/>
        <end position="23"/>
    </location>
</feature>
<dbReference type="InterPro" id="IPR035906">
    <property type="entry name" value="MetI-like_sf"/>
</dbReference>
<evidence type="ECO:0000256" key="7">
    <source>
        <dbReference type="ARBA" id="ARBA00023136"/>
    </source>
</evidence>
<proteinExistence type="inferred from homology"/>
<sequence>MKTQSPQALTSLKSEPKQGRRTTLSRKTRSVFWKIRSDIPKRLYYTMVAVSMLVPLLSWSVLTYGGFVEPLFLPTPTAVIQQFFNLLQSGDLIHDIAASVSRVGWGFLISALISVPLGLLIGTFKSMEGLLEPIVALLRYMPAAAFIPLIILWIGLGEPSKIAIIFLGSFFYNTLMIADAVKFIPSDFLRAAYMLGASRKDTFFNVIFPATLPNIIDTLRINIAGAWNFVVVAELIGANSGLGNMIMMAQRFLKTDEIFVGIILIGVIGLGIDFIFKLIFRLAVPWAVNKA</sequence>
<evidence type="ECO:0000256" key="8">
    <source>
        <dbReference type="RuleBase" id="RU363032"/>
    </source>
</evidence>
<evidence type="ECO:0000256" key="4">
    <source>
        <dbReference type="ARBA" id="ARBA00022692"/>
    </source>
</evidence>
<feature type="transmembrane region" description="Helical" evidence="8">
    <location>
        <begin position="258"/>
        <end position="280"/>
    </location>
</feature>
<comment type="similarity">
    <text evidence="8">Belongs to the binding-protein-dependent transport system permease family.</text>
</comment>
<evidence type="ECO:0000313" key="11">
    <source>
        <dbReference type="EMBL" id="MBW4661880.1"/>
    </source>
</evidence>
<dbReference type="CDD" id="cd06261">
    <property type="entry name" value="TM_PBP2"/>
    <property type="match status" value="1"/>
</dbReference>
<dbReference type="InterPro" id="IPR000515">
    <property type="entry name" value="MetI-like"/>
</dbReference>
<evidence type="ECO:0000256" key="1">
    <source>
        <dbReference type="ARBA" id="ARBA00004429"/>
    </source>
</evidence>
<feature type="transmembrane region" description="Helical" evidence="8">
    <location>
        <begin position="162"/>
        <end position="181"/>
    </location>
</feature>
<dbReference type="GO" id="GO:0005886">
    <property type="term" value="C:plasma membrane"/>
    <property type="evidence" value="ECO:0007669"/>
    <property type="project" value="UniProtKB-SubCell"/>
</dbReference>
<evidence type="ECO:0000256" key="9">
    <source>
        <dbReference type="SAM" id="MobiDB-lite"/>
    </source>
</evidence>
<feature type="transmembrane region" description="Helical" evidence="8">
    <location>
        <begin position="136"/>
        <end position="156"/>
    </location>
</feature>
<dbReference type="AlphaFoldDB" id="A0A951UQ28"/>
<gene>
    <name evidence="11" type="ORF">KME15_24705</name>
</gene>
<reference evidence="11" key="1">
    <citation type="submission" date="2021-05" db="EMBL/GenBank/DDBJ databases">
        <authorList>
            <person name="Pietrasiak N."/>
            <person name="Ward R."/>
            <person name="Stajich J.E."/>
            <person name="Kurbessoian T."/>
        </authorList>
    </citation>
    <scope>NUCLEOTIDE SEQUENCE</scope>
    <source>
        <strain evidence="11">UHER 2000/2452</strain>
    </source>
</reference>
<dbReference type="PANTHER" id="PTHR30151">
    <property type="entry name" value="ALKANE SULFONATE ABC TRANSPORTER-RELATED, MEMBRANE SUBUNIT"/>
    <property type="match status" value="1"/>
</dbReference>
<dbReference type="GO" id="GO:0006811">
    <property type="term" value="P:monoatomic ion transport"/>
    <property type="evidence" value="ECO:0007669"/>
    <property type="project" value="UniProtKB-KW"/>
</dbReference>
<keyword evidence="7 8" id="KW-0472">Membrane</keyword>
<keyword evidence="4 8" id="KW-0812">Transmembrane</keyword>
<keyword evidence="3" id="KW-1003">Cell membrane</keyword>
<feature type="transmembrane region" description="Helical" evidence="8">
    <location>
        <begin position="227"/>
        <end position="246"/>
    </location>
</feature>
<dbReference type="PANTHER" id="PTHR30151:SF0">
    <property type="entry name" value="ABC TRANSPORTER PERMEASE PROTEIN MJ0413-RELATED"/>
    <property type="match status" value="1"/>
</dbReference>
<evidence type="ECO:0000259" key="10">
    <source>
        <dbReference type="PROSITE" id="PS50928"/>
    </source>
</evidence>
<dbReference type="SUPFAM" id="SSF161098">
    <property type="entry name" value="MetI-like"/>
    <property type="match status" value="1"/>
</dbReference>
<evidence type="ECO:0000313" key="12">
    <source>
        <dbReference type="Proteomes" id="UP000757435"/>
    </source>
</evidence>